<dbReference type="RefSeq" id="WP_145218652.1">
    <property type="nucleotide sequence ID" value="NZ_CP036432.1"/>
</dbReference>
<keyword evidence="2" id="KW-0812">Transmembrane</keyword>
<dbReference type="Proteomes" id="UP000318081">
    <property type="component" value="Chromosome"/>
</dbReference>
<evidence type="ECO:0000256" key="2">
    <source>
        <dbReference type="SAM" id="Phobius"/>
    </source>
</evidence>
<gene>
    <name evidence="3" type="ORF">TBK1r_61660</name>
</gene>
<evidence type="ECO:0000313" key="3">
    <source>
        <dbReference type="EMBL" id="QDV87138.1"/>
    </source>
</evidence>
<keyword evidence="2" id="KW-1133">Transmembrane helix</keyword>
<accession>A0ABX5XYM6</accession>
<dbReference type="EMBL" id="CP036432">
    <property type="protein sequence ID" value="QDV87138.1"/>
    <property type="molecule type" value="Genomic_DNA"/>
</dbReference>
<organism evidence="3 4">
    <name type="scientific">Stieleria magnilauensis</name>
    <dbReference type="NCBI Taxonomy" id="2527963"/>
    <lineage>
        <taxon>Bacteria</taxon>
        <taxon>Pseudomonadati</taxon>
        <taxon>Planctomycetota</taxon>
        <taxon>Planctomycetia</taxon>
        <taxon>Pirellulales</taxon>
        <taxon>Pirellulaceae</taxon>
        <taxon>Stieleria</taxon>
    </lineage>
</organism>
<evidence type="ECO:0000313" key="4">
    <source>
        <dbReference type="Proteomes" id="UP000318081"/>
    </source>
</evidence>
<evidence type="ECO:0000256" key="1">
    <source>
        <dbReference type="SAM" id="Coils"/>
    </source>
</evidence>
<feature type="coiled-coil region" evidence="1">
    <location>
        <begin position="159"/>
        <end position="226"/>
    </location>
</feature>
<feature type="transmembrane region" description="Helical" evidence="2">
    <location>
        <begin position="7"/>
        <end position="31"/>
    </location>
</feature>
<sequence>MLRAVKYSVAAFLAVLIGGVLLLGPGFFSYVRTSARSVRDSVNEHVPVEFELRRARDLIEAILPDLQAQVRTIAQEEVEIAALQRDVSETEERLENELATLSQLREQLRTQTVSFQAGGRNWTRSQITEQLSRRLDRYKTGQLALASKERLLEKREESLAAALASLDSMRHRKAELEQQVASLAAQARLVQASKLESSIHVDGSQLSQADQLLQQIEMRLAVAKRVLDHEQDVFAIDLIDQDQSEDQVLAEFDEYFGDGQDAKTMVTVETE</sequence>
<proteinExistence type="predicted"/>
<name>A0ABX5XYM6_9BACT</name>
<keyword evidence="1" id="KW-0175">Coiled coil</keyword>
<keyword evidence="4" id="KW-1185">Reference proteome</keyword>
<reference evidence="3 4" key="1">
    <citation type="submission" date="2019-02" db="EMBL/GenBank/DDBJ databases">
        <title>Deep-cultivation of Planctomycetes and their phenomic and genomic characterization uncovers novel biology.</title>
        <authorList>
            <person name="Wiegand S."/>
            <person name="Jogler M."/>
            <person name="Boedeker C."/>
            <person name="Pinto D."/>
            <person name="Vollmers J."/>
            <person name="Rivas-Marin E."/>
            <person name="Kohn T."/>
            <person name="Peeters S.H."/>
            <person name="Heuer A."/>
            <person name="Rast P."/>
            <person name="Oberbeckmann S."/>
            <person name="Bunk B."/>
            <person name="Jeske O."/>
            <person name="Meyerdierks A."/>
            <person name="Storesund J.E."/>
            <person name="Kallscheuer N."/>
            <person name="Luecker S."/>
            <person name="Lage O.M."/>
            <person name="Pohl T."/>
            <person name="Merkel B.J."/>
            <person name="Hornburger P."/>
            <person name="Mueller R.-W."/>
            <person name="Bruemmer F."/>
            <person name="Labrenz M."/>
            <person name="Spormann A.M."/>
            <person name="Op den Camp H."/>
            <person name="Overmann J."/>
            <person name="Amann R."/>
            <person name="Jetten M.S.M."/>
            <person name="Mascher T."/>
            <person name="Medema M.H."/>
            <person name="Devos D.P."/>
            <person name="Kaster A.-K."/>
            <person name="Ovreas L."/>
            <person name="Rohde M."/>
            <person name="Galperin M.Y."/>
            <person name="Jogler C."/>
        </authorList>
    </citation>
    <scope>NUCLEOTIDE SEQUENCE [LARGE SCALE GENOMIC DNA]</scope>
    <source>
        <strain evidence="3 4">TBK1r</strain>
    </source>
</reference>
<feature type="coiled-coil region" evidence="1">
    <location>
        <begin position="66"/>
        <end position="111"/>
    </location>
</feature>
<protein>
    <recommendedName>
        <fullName evidence="5">Chromosome partition protein Smc</fullName>
    </recommendedName>
</protein>
<evidence type="ECO:0008006" key="5">
    <source>
        <dbReference type="Google" id="ProtNLM"/>
    </source>
</evidence>
<keyword evidence="2" id="KW-0472">Membrane</keyword>